<keyword evidence="2" id="KW-0472">Membrane</keyword>
<dbReference type="EMBL" id="CP042295">
    <property type="protein sequence ID" value="QDY86565.1"/>
    <property type="molecule type" value="Genomic_DNA"/>
</dbReference>
<dbReference type="Proteomes" id="UP000318927">
    <property type="component" value="Chromosome"/>
</dbReference>
<keyword evidence="4" id="KW-1185">Reference proteome</keyword>
<feature type="transmembrane region" description="Helical" evidence="2">
    <location>
        <begin position="156"/>
        <end position="176"/>
    </location>
</feature>
<accession>A0A5B8K175</accession>
<dbReference type="RefSeq" id="WP_146368215.1">
    <property type="nucleotide sequence ID" value="NZ_CP042295.1"/>
</dbReference>
<protein>
    <recommendedName>
        <fullName evidence="5">Rho termination factor N-terminal domain-containing protein</fullName>
    </recommendedName>
</protein>
<feature type="transmembrane region" description="Helical" evidence="2">
    <location>
        <begin position="115"/>
        <end position="136"/>
    </location>
</feature>
<evidence type="ECO:0000256" key="2">
    <source>
        <dbReference type="SAM" id="Phobius"/>
    </source>
</evidence>
<reference evidence="3 4" key="1">
    <citation type="journal article" date="2019" name="Microbiol. Resour. Announc.">
        <title>Complete Genome Sequences of Three Mycoplasma anserisalpingitis (Mycoplasma sp. 1220) Strains.</title>
        <authorList>
            <person name="Grozner D."/>
            <person name="Forro B."/>
            <person name="Kovacs A.B."/>
            <person name="Marton S."/>
            <person name="Banyai K."/>
            <person name="Kreizinger Z."/>
            <person name="Sulyok K.M."/>
            <person name="Gyuranecz M."/>
        </authorList>
    </citation>
    <scope>NUCLEOTIDE SEQUENCE [LARGE SCALE GENOMIC DNA]</scope>
    <source>
        <strain evidence="3 4">ATCC:BAA-2147</strain>
    </source>
</reference>
<dbReference type="AlphaFoldDB" id="A0A5B8K175"/>
<evidence type="ECO:0000313" key="3">
    <source>
        <dbReference type="EMBL" id="QDY86565.1"/>
    </source>
</evidence>
<dbReference type="KEGG" id="mans:FRW55_00025"/>
<evidence type="ECO:0000313" key="4">
    <source>
        <dbReference type="Proteomes" id="UP000318927"/>
    </source>
</evidence>
<proteinExistence type="predicted"/>
<sequence length="320" mass="37947">MLKKSDYFKQNTIEKLWSFEKSTFRFWVWSYFVFLLVLVLISIVNIVLFYFADFNNIDPSLIDAGTKQLTMSELNNIKNKFLQNVITQVIYNLALLVFYVFGIQNSYDKKNFKHLNQLVVYLVYLTVFINLINFVSLIDDFSIFYKNVNVIGKFPLAIMGLNIFQSVITIIFGIFLGKEISTIRKAFIRIELLKQQEEFFEKMKKDMGINMNNPYGMYDPFMSGFYRNPNSYQNVNDQEVQKNAKEADETEEFEINKPMFTEEKNSHKDDSQREKEIKKLLELPNQKLFKIAEKLNIFGYEDLTKEELAEKIYIYTKSEK</sequence>
<name>A0A5B8K175_9MOLU</name>
<feature type="compositionally biased region" description="Basic and acidic residues" evidence="1">
    <location>
        <begin position="260"/>
        <end position="275"/>
    </location>
</feature>
<organism evidence="3 4">
    <name type="scientific">Mycoplasma anserisalpingitidis</name>
    <dbReference type="NCBI Taxonomy" id="519450"/>
    <lineage>
        <taxon>Bacteria</taxon>
        <taxon>Bacillati</taxon>
        <taxon>Mycoplasmatota</taxon>
        <taxon>Mollicutes</taxon>
        <taxon>Mycoplasmataceae</taxon>
        <taxon>Mycoplasma</taxon>
    </lineage>
</organism>
<dbReference type="OrthoDB" id="397473at2"/>
<evidence type="ECO:0008006" key="5">
    <source>
        <dbReference type="Google" id="ProtNLM"/>
    </source>
</evidence>
<feature type="transmembrane region" description="Helical" evidence="2">
    <location>
        <begin position="81"/>
        <end position="103"/>
    </location>
</feature>
<keyword evidence="2" id="KW-1133">Transmembrane helix</keyword>
<feature type="region of interest" description="Disordered" evidence="1">
    <location>
        <begin position="245"/>
        <end position="275"/>
    </location>
</feature>
<gene>
    <name evidence="3" type="ORF">FRW55_00025</name>
</gene>
<keyword evidence="2" id="KW-0812">Transmembrane</keyword>
<feature type="transmembrane region" description="Helical" evidence="2">
    <location>
        <begin position="26"/>
        <end position="51"/>
    </location>
</feature>
<evidence type="ECO:0000256" key="1">
    <source>
        <dbReference type="SAM" id="MobiDB-lite"/>
    </source>
</evidence>